<protein>
    <submittedName>
        <fullName evidence="1">Uncharacterized protein</fullName>
    </submittedName>
</protein>
<accession>A0A918GLR6</accession>
<comment type="caution">
    <text evidence="1">The sequence shown here is derived from an EMBL/GenBank/DDBJ whole genome shotgun (WGS) entry which is preliminary data.</text>
</comment>
<dbReference type="InterPro" id="IPR022536">
    <property type="entry name" value="EspC"/>
</dbReference>
<gene>
    <name evidence="1" type="ORF">GCM10010171_47280</name>
</gene>
<keyword evidence="2" id="KW-1185">Reference proteome</keyword>
<name>A0A918GLR6_9PSEU</name>
<reference evidence="1" key="2">
    <citation type="submission" date="2020-09" db="EMBL/GenBank/DDBJ databases">
        <authorList>
            <person name="Sun Q."/>
            <person name="Ohkuma M."/>
        </authorList>
    </citation>
    <scope>NUCLEOTIDE SEQUENCE</scope>
    <source>
        <strain evidence="1">JCM 3276</strain>
    </source>
</reference>
<evidence type="ECO:0000313" key="1">
    <source>
        <dbReference type="EMBL" id="GGS46613.1"/>
    </source>
</evidence>
<dbReference type="Proteomes" id="UP000660680">
    <property type="component" value="Unassembled WGS sequence"/>
</dbReference>
<proteinExistence type="predicted"/>
<organism evidence="1 2">
    <name type="scientific">Actinokineospora fastidiosa</name>
    <dbReference type="NCBI Taxonomy" id="1816"/>
    <lineage>
        <taxon>Bacteria</taxon>
        <taxon>Bacillati</taxon>
        <taxon>Actinomycetota</taxon>
        <taxon>Actinomycetes</taxon>
        <taxon>Pseudonocardiales</taxon>
        <taxon>Pseudonocardiaceae</taxon>
        <taxon>Actinokineospora</taxon>
    </lineage>
</organism>
<dbReference type="AlphaFoldDB" id="A0A918GLR6"/>
<reference evidence="1" key="1">
    <citation type="journal article" date="2014" name="Int. J. Syst. Evol. Microbiol.">
        <title>Complete genome sequence of Corynebacterium casei LMG S-19264T (=DSM 44701T), isolated from a smear-ripened cheese.</title>
        <authorList>
            <consortium name="US DOE Joint Genome Institute (JGI-PGF)"/>
            <person name="Walter F."/>
            <person name="Albersmeier A."/>
            <person name="Kalinowski J."/>
            <person name="Ruckert C."/>
        </authorList>
    </citation>
    <scope>NUCLEOTIDE SEQUENCE</scope>
    <source>
        <strain evidence="1">JCM 3276</strain>
    </source>
</reference>
<dbReference type="GO" id="GO:0009306">
    <property type="term" value="P:protein secretion"/>
    <property type="evidence" value="ECO:0007669"/>
    <property type="project" value="InterPro"/>
</dbReference>
<sequence length="377" mass="39810">MAPPKGYTINPDELFSHARAVAQMQQPLDRVVGAAKEACPDGINVAYGLYCQFFAMTLSPVQEYAEDGIGKIARAVDSAANQLIKAVEAYVDSDENNAGQLRTIGANLPENAGNGLIAKGTGWDWKNYNPVDGGPLTNMDAQNGGKGAGLVGNTWDLVVEASDSGKRNYGVMAGHIASMGADGAALAGDPLGTAVSWAAGWVMEHVKPFRLILDGLAGNPEMIKGASLTWKNMSAELTRLANHYASVKDKTGGWQGEAGESYRDNVAATIINAMKAAANLATVMSIVVGVTGDLVNLVRSAVRDITAQALGQLVSAAAKRFYKPPFEELSNVAFHLKNAKALVTFLIVFVNHFARQIPLILEACKTLANIVPKLDGV</sequence>
<evidence type="ECO:0000313" key="2">
    <source>
        <dbReference type="Proteomes" id="UP000660680"/>
    </source>
</evidence>
<dbReference type="RefSeq" id="WP_189212757.1">
    <property type="nucleotide sequence ID" value="NZ_BMRB01000004.1"/>
</dbReference>
<dbReference type="Pfam" id="PF10824">
    <property type="entry name" value="T7SS_ESX_EspC"/>
    <property type="match status" value="1"/>
</dbReference>
<dbReference type="EMBL" id="BMRB01000004">
    <property type="protein sequence ID" value="GGS46613.1"/>
    <property type="molecule type" value="Genomic_DNA"/>
</dbReference>